<evidence type="ECO:0000313" key="3">
    <source>
        <dbReference type="EMBL" id="BES90873.1"/>
    </source>
</evidence>
<feature type="domain" description="Caspase family p20" evidence="1">
    <location>
        <begin position="293"/>
        <end position="376"/>
    </location>
</feature>
<dbReference type="InterPro" id="IPR036179">
    <property type="entry name" value="Ig-like_dom_sf"/>
</dbReference>
<dbReference type="PANTHER" id="PTHR22576">
    <property type="entry name" value="MUCOSA ASSOCIATED LYMPHOID TISSUE LYMPHOMA TRANSLOCATION PROTEIN 1/PARACASPASE"/>
    <property type="match status" value="1"/>
</dbReference>
<dbReference type="InterPro" id="IPR013783">
    <property type="entry name" value="Ig-like_fold"/>
</dbReference>
<keyword evidence="4" id="KW-1185">Reference proteome</keyword>
<dbReference type="SMART" id="SM00408">
    <property type="entry name" value="IGc2"/>
    <property type="match status" value="2"/>
</dbReference>
<gene>
    <name evidence="3" type="ORF">NTJ_03681</name>
</gene>
<dbReference type="InterPro" id="IPR029030">
    <property type="entry name" value="Caspase-like_dom_sf"/>
</dbReference>
<dbReference type="PANTHER" id="PTHR22576:SF37">
    <property type="entry name" value="MUCOSA-ASSOCIATED LYMPHOID TISSUE LYMPHOMA TRANSLOCATION PROTEIN 1"/>
    <property type="match status" value="1"/>
</dbReference>
<dbReference type="Pfam" id="PF00656">
    <property type="entry name" value="Peptidase_C14"/>
    <property type="match status" value="1"/>
</dbReference>
<accession>A0ABN7AFQ2</accession>
<organism evidence="3 4">
    <name type="scientific">Nesidiocoris tenuis</name>
    <dbReference type="NCBI Taxonomy" id="355587"/>
    <lineage>
        <taxon>Eukaryota</taxon>
        <taxon>Metazoa</taxon>
        <taxon>Ecdysozoa</taxon>
        <taxon>Arthropoda</taxon>
        <taxon>Hexapoda</taxon>
        <taxon>Insecta</taxon>
        <taxon>Pterygota</taxon>
        <taxon>Neoptera</taxon>
        <taxon>Paraneoptera</taxon>
        <taxon>Hemiptera</taxon>
        <taxon>Heteroptera</taxon>
        <taxon>Panheteroptera</taxon>
        <taxon>Cimicomorpha</taxon>
        <taxon>Miridae</taxon>
        <taxon>Dicyphina</taxon>
        <taxon>Nesidiocoris</taxon>
    </lineage>
</organism>
<dbReference type="Gene3D" id="2.60.40.10">
    <property type="entry name" value="Immunoglobulins"/>
    <property type="match status" value="2"/>
</dbReference>
<reference evidence="3 4" key="1">
    <citation type="submission" date="2023-09" db="EMBL/GenBank/DDBJ databases">
        <title>Nesidiocoris tenuis whole genome shotgun sequence.</title>
        <authorList>
            <person name="Shibata T."/>
            <person name="Shimoda M."/>
            <person name="Kobayashi T."/>
            <person name="Uehara T."/>
        </authorList>
    </citation>
    <scope>NUCLEOTIDE SEQUENCE [LARGE SCALE GENOMIC DNA]</scope>
    <source>
        <strain evidence="3 4">Japan</strain>
    </source>
</reference>
<dbReference type="InterPro" id="IPR001309">
    <property type="entry name" value="Pept_C14_p20"/>
</dbReference>
<dbReference type="InterPro" id="IPR007110">
    <property type="entry name" value="Ig-like_dom"/>
</dbReference>
<sequence length="645" mass="72192">MNEPESLEDVECLQPERYLRVLQSLNQDGRWLTLIAYLKKLGLFCDFQISNIQVSPSPSMVLLSELNARMCSYQAFKSMLRYADLLETLSLLSEPEPLMITEQPAGDPSCKDHDGVMDKCQHIPLGGDLTLSCKAEGLPRPAYQWYCDNIKLDGCNQQKLTITNFTLDNEGEYYCEISHLNESRFKKVLTDSVICKLTHNLPTFIMNLPPALTLESKSTLLLSVTIGCTSPYSLQWYKGFTELANETGNTLIRKNISSLDGGEYRCLASNEAGELWSAATKVEVKADPTPPPTTKLALLIANSIYDNFDTLRTPGNDIILLANKLKELDFEVIALVNLTCADMEKIISRFFELLAPGSYGVFCFIGHGFKSSAFNYMMATDCEGWGEGQETVSRAICDEVFVQKGNAAGVSLLLIMDMCLKEFQFNRTQKVEQQEQFNYEPSNKSHVIKLYSTGPYQRAYEDPSLQNGFFINHISKYIFNDQTIILSAAKARESFFGSQLAQYQTPHFTVQGGPSMRLTTPAKEHRPWINEIHRPQAILLKFLRLGLELKLIAAPRGGRITNLIDIVPQTLPLPCEITYHVPEPFKYPGSSTELGTTICNLHNARENILIPVELQIPGSDGQRGEGTCDSATIKLSLPFIAKLFS</sequence>
<dbReference type="PROSITE" id="PS50835">
    <property type="entry name" value="IG_LIKE"/>
    <property type="match status" value="2"/>
</dbReference>
<proteinExistence type="predicted"/>
<evidence type="ECO:0000259" key="1">
    <source>
        <dbReference type="PROSITE" id="PS50208"/>
    </source>
</evidence>
<dbReference type="SUPFAM" id="SSF52129">
    <property type="entry name" value="Caspase-like"/>
    <property type="match status" value="1"/>
</dbReference>
<dbReference type="InterPro" id="IPR003599">
    <property type="entry name" value="Ig_sub"/>
</dbReference>
<dbReference type="Proteomes" id="UP001307889">
    <property type="component" value="Chromosome 2"/>
</dbReference>
<evidence type="ECO:0000259" key="2">
    <source>
        <dbReference type="PROSITE" id="PS50835"/>
    </source>
</evidence>
<dbReference type="Gene3D" id="3.40.50.1460">
    <property type="match status" value="1"/>
</dbReference>
<dbReference type="PROSITE" id="PS50208">
    <property type="entry name" value="CASPASE_P20"/>
    <property type="match status" value="1"/>
</dbReference>
<dbReference type="InterPro" id="IPR003598">
    <property type="entry name" value="Ig_sub2"/>
</dbReference>
<dbReference type="InterPro" id="IPR052039">
    <property type="entry name" value="Caspase-related_regulators"/>
</dbReference>
<feature type="domain" description="Ig-like" evidence="2">
    <location>
        <begin position="108"/>
        <end position="190"/>
    </location>
</feature>
<feature type="domain" description="Ig-like" evidence="2">
    <location>
        <begin position="202"/>
        <end position="283"/>
    </location>
</feature>
<dbReference type="InterPro" id="IPR011600">
    <property type="entry name" value="Pept_C14_caspase"/>
</dbReference>
<dbReference type="SMART" id="SM00409">
    <property type="entry name" value="IG"/>
    <property type="match status" value="2"/>
</dbReference>
<protein>
    <submittedName>
        <fullName evidence="3">Lymphoid tissue lymphoma translocation protein</fullName>
    </submittedName>
</protein>
<dbReference type="SUPFAM" id="SSF48726">
    <property type="entry name" value="Immunoglobulin"/>
    <property type="match status" value="2"/>
</dbReference>
<evidence type="ECO:0000313" key="4">
    <source>
        <dbReference type="Proteomes" id="UP001307889"/>
    </source>
</evidence>
<dbReference type="Pfam" id="PF13927">
    <property type="entry name" value="Ig_3"/>
    <property type="match status" value="1"/>
</dbReference>
<dbReference type="EMBL" id="AP028910">
    <property type="protein sequence ID" value="BES90873.1"/>
    <property type="molecule type" value="Genomic_DNA"/>
</dbReference>
<name>A0ABN7AFQ2_9HEMI</name>